<organism evidence="1 2">
    <name type="scientific">Sphingomonas horti</name>
    <dbReference type="NCBI Taxonomy" id="2682842"/>
    <lineage>
        <taxon>Bacteria</taxon>
        <taxon>Pseudomonadati</taxon>
        <taxon>Pseudomonadota</taxon>
        <taxon>Alphaproteobacteria</taxon>
        <taxon>Sphingomonadales</taxon>
        <taxon>Sphingomonadaceae</taxon>
        <taxon>Sphingomonas</taxon>
    </lineage>
</organism>
<evidence type="ECO:0000313" key="2">
    <source>
        <dbReference type="Proteomes" id="UP000441389"/>
    </source>
</evidence>
<keyword evidence="2" id="KW-1185">Reference proteome</keyword>
<name>A0A6I4IZ87_9SPHN</name>
<dbReference type="AlphaFoldDB" id="A0A6I4IZ87"/>
<dbReference type="Proteomes" id="UP000441389">
    <property type="component" value="Unassembled WGS sequence"/>
</dbReference>
<proteinExistence type="predicted"/>
<accession>A0A6I4IZ87</accession>
<sequence length="113" mass="11879">MASPTAAQTPLCAWNGTSLSCPNQPVPQGPLTPAQPFKALPTPQQRLAELQAQADFDRTLIAARTAQDAKLLKVLEQADGLIAAGSCPDAETLVREKAPTEIATVTSRCAARK</sequence>
<reference evidence="1 2" key="1">
    <citation type="submission" date="2019-12" db="EMBL/GenBank/DDBJ databases">
        <authorList>
            <person name="Huq M.A."/>
        </authorList>
    </citation>
    <scope>NUCLEOTIDE SEQUENCE [LARGE SCALE GENOMIC DNA]</scope>
    <source>
        <strain evidence="1 2">MAH-20</strain>
    </source>
</reference>
<protein>
    <submittedName>
        <fullName evidence="1">Uncharacterized protein</fullName>
    </submittedName>
</protein>
<evidence type="ECO:0000313" key="1">
    <source>
        <dbReference type="EMBL" id="MVO77414.1"/>
    </source>
</evidence>
<dbReference type="RefSeq" id="WP_198159784.1">
    <property type="nucleotide sequence ID" value="NZ_WQMS01000006.1"/>
</dbReference>
<dbReference type="EMBL" id="WQMS01000006">
    <property type="protein sequence ID" value="MVO77414.1"/>
    <property type="molecule type" value="Genomic_DNA"/>
</dbReference>
<gene>
    <name evidence="1" type="ORF">GON01_05605</name>
</gene>
<comment type="caution">
    <text evidence="1">The sequence shown here is derived from an EMBL/GenBank/DDBJ whole genome shotgun (WGS) entry which is preliminary data.</text>
</comment>